<dbReference type="AlphaFoldDB" id="B6G8R6"/>
<feature type="domain" description="SCP" evidence="2">
    <location>
        <begin position="573"/>
        <end position="718"/>
    </location>
</feature>
<gene>
    <name evidence="3" type="ORF">COLSTE_00457</name>
</gene>
<evidence type="ECO:0000313" key="4">
    <source>
        <dbReference type="Proteomes" id="UP000003560"/>
    </source>
</evidence>
<protein>
    <submittedName>
        <fullName evidence="3">LPXTG-motif cell wall anchor domain protein</fullName>
    </submittedName>
</protein>
<evidence type="ECO:0000256" key="1">
    <source>
        <dbReference type="SAM" id="Coils"/>
    </source>
</evidence>
<dbReference type="InterPro" id="IPR014044">
    <property type="entry name" value="CAP_dom"/>
</dbReference>
<dbReference type="GO" id="GO:0000796">
    <property type="term" value="C:condensin complex"/>
    <property type="evidence" value="ECO:0007669"/>
    <property type="project" value="TreeGrafter"/>
</dbReference>
<comment type="caution">
    <text evidence="3">The sequence shown here is derived from an EMBL/GenBank/DDBJ whole genome shotgun (WGS) entry which is preliminary data.</text>
</comment>
<reference evidence="3 4" key="2">
    <citation type="submission" date="2008-10" db="EMBL/GenBank/DDBJ databases">
        <authorList>
            <person name="Fulton L."/>
            <person name="Clifton S."/>
            <person name="Fulton B."/>
            <person name="Xu J."/>
            <person name="Minx P."/>
            <person name="Pepin K.H."/>
            <person name="Johnson M."/>
            <person name="Thiruvilangam P."/>
            <person name="Bhonagiri V."/>
            <person name="Nash W.E."/>
            <person name="Mardis E.R."/>
            <person name="Wilson R.K."/>
        </authorList>
    </citation>
    <scope>NUCLEOTIDE SEQUENCE [LARGE SCALE GENOMIC DNA]</scope>
    <source>
        <strain evidence="3 4">DSM 13279</strain>
    </source>
</reference>
<dbReference type="STRING" id="445975.COLSTE_00457"/>
<dbReference type="GO" id="GO:0000793">
    <property type="term" value="C:condensed chromosome"/>
    <property type="evidence" value="ECO:0007669"/>
    <property type="project" value="TreeGrafter"/>
</dbReference>
<keyword evidence="1" id="KW-0175">Coiled coil</keyword>
<dbReference type="InterPro" id="IPR035940">
    <property type="entry name" value="CAP_sf"/>
</dbReference>
<feature type="coiled-coil region" evidence="1">
    <location>
        <begin position="773"/>
        <end position="1012"/>
    </location>
</feature>
<dbReference type="GO" id="GO:0003682">
    <property type="term" value="F:chromatin binding"/>
    <property type="evidence" value="ECO:0007669"/>
    <property type="project" value="TreeGrafter"/>
</dbReference>
<dbReference type="Gene3D" id="1.20.920.20">
    <property type="match status" value="1"/>
</dbReference>
<dbReference type="PANTHER" id="PTHR43941:SF1">
    <property type="entry name" value="STRUCTURAL MAINTENANCE OF CHROMOSOMES PROTEIN 2"/>
    <property type="match status" value="1"/>
</dbReference>
<evidence type="ECO:0000259" key="2">
    <source>
        <dbReference type="Pfam" id="PF00188"/>
    </source>
</evidence>
<organism evidence="3 4">
    <name type="scientific">Collinsella stercoris DSM 13279</name>
    <dbReference type="NCBI Taxonomy" id="445975"/>
    <lineage>
        <taxon>Bacteria</taxon>
        <taxon>Bacillati</taxon>
        <taxon>Actinomycetota</taxon>
        <taxon>Coriobacteriia</taxon>
        <taxon>Coriobacteriales</taxon>
        <taxon>Coriobacteriaceae</taxon>
        <taxon>Collinsella</taxon>
    </lineage>
</organism>
<sequence>MEFENEAMTDAHITCGSRCRPLVSENPEGAKEQAMKHTTHAHITRAITAGLVGAMLTPSMLAPASAIAQEAGSHASQRAAVRQSIAPTPASRALATLVTAANGQAIMTLEQARALLAQIEAEAAAAQQAAVQQAKAAQDARQALQAAASQARESAEQAAAELQAQIGGLKQQLTNAQAEADALAQQKTDAEAALVELDGRLTAAKDDARSKQTALDEAQQKLDAAQQALDALGDNPTADEQAAYDAAKQKVDAAEAAHAAAQDALDAATTTLSQLTGELAQAQEELAAAQDQLTAKQTAAGQAQQALDNAQATYDQALKDADVQSIEEAERNLATTQAAVDNANKDVADTQARIQALSGQIEQIDAQIVNEQAKVTAAQDTAATAETNVISAQAKLDQAASALDDLKGAQEAWDKQAAQLKQDVESAQADVATKQAELDQANQAVDDLAKQTSDLQRQIDGLKAQIGEAARLSVEDFGDFLIWCMQTGNQSGRYGLNNAIMTLYGTVWNDLEPGPDGRPMRPGSPQQNGNIQMDDKWDGELHVGNVISDFTDLTDAADASSIDNILKALDIIEAANKIRTEAGLDGLMITQDMMVISILQTNWSSWNLESNHVLDHAANIISKYNPNMSNGMNVAENLAAGFTPEGAVNAWYKEREVFQQLCREHLGHEVSDAEAWETFSNTPELQAHFAEIGHYINILDPSYTVTGAAVSGQVSGQVYNYSNAFKDRVQYWSEGYNDGNRYTVAEYRALIERAVAEGVNDPFGPVPEDSPAAESIKKEIAKLKEQLDGANENLSAAQQTAQDFTAGLAGATQELKQKQQALKDLGERPTNESLQGAYDQALKELDAAKQAHKQADANLKDVRASAEKAIGDLKAEKKGEQDALSNAQGALDDLKQAAKDAQAKLDETKAHYADLMKVHADLEQAASDADDALKTLAAAQAAVNGLTEQIAQCERDVDAAKTAVATKQAELAAHPGASKEQLKALEDARTSLDAAKAKLAELTAARDEARTARDKAVAAKELADARVAEVQNDIKLNERLLAEAEAGLPAAQQNAAHWQDVFAQQDAHDIVVDGFNGSVQDPGISQALARAHDTYVAKLEAANAAKAHVAAAQAALDEALSKQETTDTELAEKLADLAMAQDAYRRIAAELNSADSSSQQPGGVATQAVYEAGTFDDLPQTGDVTALAVTGLALAGAVALVSGKHFRRKGE</sequence>
<dbReference type="EMBL" id="ABXJ01000027">
    <property type="protein sequence ID" value="EEA91315.1"/>
    <property type="molecule type" value="Genomic_DNA"/>
</dbReference>
<evidence type="ECO:0000313" key="3">
    <source>
        <dbReference type="EMBL" id="EEA91315.1"/>
    </source>
</evidence>
<dbReference type="HOGENOM" id="CLU_267602_0_0_11"/>
<dbReference type="eggNOG" id="ENOG5030J5R">
    <property type="taxonomic scope" value="Bacteria"/>
</dbReference>
<dbReference type="SUPFAM" id="SSF57997">
    <property type="entry name" value="Tropomyosin"/>
    <property type="match status" value="1"/>
</dbReference>
<accession>B6G8R6</accession>
<name>B6G8R6_9ACTN</name>
<feature type="coiled-coil region" evidence="1">
    <location>
        <begin position="109"/>
        <end position="465"/>
    </location>
</feature>
<dbReference type="SUPFAM" id="SSF55797">
    <property type="entry name" value="PR-1-like"/>
    <property type="match status" value="1"/>
</dbReference>
<dbReference type="Pfam" id="PF00188">
    <property type="entry name" value="CAP"/>
    <property type="match status" value="1"/>
</dbReference>
<dbReference type="PANTHER" id="PTHR43941">
    <property type="entry name" value="STRUCTURAL MAINTENANCE OF CHROMOSOMES PROTEIN 2"/>
    <property type="match status" value="1"/>
</dbReference>
<proteinExistence type="predicted"/>
<reference evidence="3 4" key="1">
    <citation type="submission" date="2008-10" db="EMBL/GenBank/DDBJ databases">
        <title>Draft genome sequence of Collinsella stercoris (DSM 13279).</title>
        <authorList>
            <person name="Sudarsanam P."/>
            <person name="Ley R."/>
            <person name="Guruge J."/>
            <person name="Turnbaugh P.J."/>
            <person name="Mahowald M."/>
            <person name="Liep D."/>
            <person name="Gordon J."/>
        </authorList>
    </citation>
    <scope>NUCLEOTIDE SEQUENCE [LARGE SCALE GENOMIC DNA]</scope>
    <source>
        <strain evidence="3 4">DSM 13279</strain>
    </source>
</reference>
<dbReference type="Gene3D" id="3.40.33.10">
    <property type="entry name" value="CAP"/>
    <property type="match status" value="1"/>
</dbReference>
<dbReference type="Gene3D" id="1.10.287.1490">
    <property type="match status" value="2"/>
</dbReference>
<dbReference type="GO" id="GO:0000785">
    <property type="term" value="C:chromatin"/>
    <property type="evidence" value="ECO:0007669"/>
    <property type="project" value="TreeGrafter"/>
</dbReference>
<keyword evidence="4" id="KW-1185">Reference proteome</keyword>
<dbReference type="Proteomes" id="UP000003560">
    <property type="component" value="Unassembled WGS sequence"/>
</dbReference>